<dbReference type="PROSITE" id="PS00061">
    <property type="entry name" value="ADH_SHORT"/>
    <property type="match status" value="1"/>
</dbReference>
<dbReference type="SMART" id="SM00822">
    <property type="entry name" value="PKS_KR"/>
    <property type="match status" value="1"/>
</dbReference>
<dbReference type="EMBL" id="JAHBOM010000027">
    <property type="protein sequence ID" value="MBU8826605.1"/>
    <property type="molecule type" value="Genomic_DNA"/>
</dbReference>
<protein>
    <submittedName>
        <fullName evidence="3">SDR family oxidoreductase</fullName>
    </submittedName>
</protein>
<dbReference type="RefSeq" id="WP_073679552.1">
    <property type="nucleotide sequence ID" value="NZ_JAHBOL010000031.1"/>
</dbReference>
<proteinExistence type="inferred from homology"/>
<dbReference type="InterPro" id="IPR020904">
    <property type="entry name" value="Sc_DH/Rdtase_CS"/>
</dbReference>
<evidence type="ECO:0000313" key="4">
    <source>
        <dbReference type="Proteomes" id="UP000696413"/>
    </source>
</evidence>
<name>A0ABS6HVJ9_MYCGD</name>
<evidence type="ECO:0000259" key="2">
    <source>
        <dbReference type="SMART" id="SM00822"/>
    </source>
</evidence>
<dbReference type="SUPFAM" id="SSF51735">
    <property type="entry name" value="NAD(P)-binding Rossmann-fold domains"/>
    <property type="match status" value="1"/>
</dbReference>
<evidence type="ECO:0000256" key="1">
    <source>
        <dbReference type="ARBA" id="ARBA00006484"/>
    </source>
</evidence>
<accession>A0ABS6HVJ9</accession>
<dbReference type="Pfam" id="PF13561">
    <property type="entry name" value="adh_short_C2"/>
    <property type="match status" value="1"/>
</dbReference>
<organism evidence="3 4">
    <name type="scientific">Mycolicibacterium goodii</name>
    <name type="common">Mycobacterium goodii</name>
    <dbReference type="NCBI Taxonomy" id="134601"/>
    <lineage>
        <taxon>Bacteria</taxon>
        <taxon>Bacillati</taxon>
        <taxon>Actinomycetota</taxon>
        <taxon>Actinomycetes</taxon>
        <taxon>Mycobacteriales</taxon>
        <taxon>Mycobacteriaceae</taxon>
        <taxon>Mycolicibacterium</taxon>
    </lineage>
</organism>
<comment type="similarity">
    <text evidence="1">Belongs to the short-chain dehydrogenases/reductases (SDR) family.</text>
</comment>
<gene>
    <name evidence="3" type="ORF">KL859_27510</name>
</gene>
<feature type="domain" description="Ketoreductase" evidence="2">
    <location>
        <begin position="9"/>
        <end position="203"/>
    </location>
</feature>
<dbReference type="InterPro" id="IPR036291">
    <property type="entry name" value="NAD(P)-bd_dom_sf"/>
</dbReference>
<dbReference type="CDD" id="cd05233">
    <property type="entry name" value="SDR_c"/>
    <property type="match status" value="1"/>
</dbReference>
<dbReference type="PRINTS" id="PR00081">
    <property type="entry name" value="GDHRDH"/>
</dbReference>
<keyword evidence="4" id="KW-1185">Reference proteome</keyword>
<dbReference type="Gene3D" id="3.40.50.720">
    <property type="entry name" value="NAD(P)-binding Rossmann-like Domain"/>
    <property type="match status" value="1"/>
</dbReference>
<evidence type="ECO:0000313" key="3">
    <source>
        <dbReference type="EMBL" id="MBU8826605.1"/>
    </source>
</evidence>
<dbReference type="InterPro" id="IPR002347">
    <property type="entry name" value="SDR_fam"/>
</dbReference>
<dbReference type="InterPro" id="IPR057326">
    <property type="entry name" value="KR_dom"/>
</dbReference>
<dbReference type="Proteomes" id="UP000696413">
    <property type="component" value="Unassembled WGS sequence"/>
</dbReference>
<dbReference type="PANTHER" id="PTHR42760">
    <property type="entry name" value="SHORT-CHAIN DEHYDROGENASES/REDUCTASES FAMILY MEMBER"/>
    <property type="match status" value="1"/>
</dbReference>
<comment type="caution">
    <text evidence="3">The sequence shown here is derived from an EMBL/GenBank/DDBJ whole genome shotgun (WGS) entry which is preliminary data.</text>
</comment>
<reference evidence="3 4" key="1">
    <citation type="submission" date="2021-05" db="EMBL/GenBank/DDBJ databases">
        <title>Draft Genome Sequences of Clinical Respiratory Isolates of Mycobacterium goodii Recovered in Ireland.</title>
        <authorList>
            <person name="Flanagan P.R."/>
            <person name="Mok S."/>
            <person name="Roycroft E."/>
            <person name="Rogers T.R."/>
            <person name="Fitzgibbon M."/>
        </authorList>
    </citation>
    <scope>NUCLEOTIDE SEQUENCE [LARGE SCALE GENOMIC DNA]</scope>
    <source>
        <strain evidence="3 4">14IE55</strain>
    </source>
</reference>
<dbReference type="PRINTS" id="PR00080">
    <property type="entry name" value="SDRFAMILY"/>
</dbReference>
<sequence length="257" mass="26011">MTGLTLQDRAVIVTGAGNGIGRATALLCAAHGAPVAVVDRDGPSAKRVAAELDASGAAAIAIEADVSDETAVDNVVRRATAELGPLYGIVNNAGLIVTKPLAETTVAEWEKVMAVNARGAFLGCRAAVREFLSTDTAGAIVNIGSISATVGLAGQPAYCASKGAVLQLSRQIAVDYSRHGIRCNVVSPGSVTTAVLDDYLSGQDKPDAAREDIIAAHPIGRLAQPAEIAAAVYFALSPEASFLTGANIAADGGYTAQ</sequence>